<dbReference type="OrthoDB" id="3135357at2759"/>
<dbReference type="EMBL" id="CAFZ01000052">
    <property type="protein sequence ID" value="CCA69311.1"/>
    <property type="molecule type" value="Genomic_DNA"/>
</dbReference>
<name>G4TDB8_SERID</name>
<evidence type="ECO:0000313" key="2">
    <source>
        <dbReference type="Proteomes" id="UP000007148"/>
    </source>
</evidence>
<evidence type="ECO:0000313" key="1">
    <source>
        <dbReference type="EMBL" id="CCA69311.1"/>
    </source>
</evidence>
<dbReference type="InParanoid" id="G4TDB8"/>
<keyword evidence="2" id="KW-1185">Reference proteome</keyword>
<dbReference type="HOGENOM" id="CLU_055669_0_0_1"/>
<gene>
    <name evidence="1" type="ORF">PIIN_03210</name>
</gene>
<proteinExistence type="predicted"/>
<organism evidence="1 2">
    <name type="scientific">Serendipita indica (strain DSM 11827)</name>
    <name type="common">Root endophyte fungus</name>
    <name type="synonym">Piriformospora indica</name>
    <dbReference type="NCBI Taxonomy" id="1109443"/>
    <lineage>
        <taxon>Eukaryota</taxon>
        <taxon>Fungi</taxon>
        <taxon>Dikarya</taxon>
        <taxon>Basidiomycota</taxon>
        <taxon>Agaricomycotina</taxon>
        <taxon>Agaricomycetes</taxon>
        <taxon>Sebacinales</taxon>
        <taxon>Serendipitaceae</taxon>
        <taxon>Serendipita</taxon>
    </lineage>
</organism>
<evidence type="ECO:0008006" key="3">
    <source>
        <dbReference type="Google" id="ProtNLM"/>
    </source>
</evidence>
<sequence length="423" mass="48533">MDLKPRISHLPVEIWEIILKLAISVPLFFESDPILAQDLPICPRYYNSKMYWGSERTRNALRRVCSSWNQTLKPFAHRFINTEDILHGNVPISALPLARRLLLMDCWCKNVPNRDHLEQMAHLLGSEPSSSDPLHEVDGNSAIPWNLRILHISRDRPGGSRFLAKPNRLCNLESLIGNTEDLLEILSEYRPALKHITRVSGRNFDLFRVNCNHLTSLQLGVGGSMTWIPPETPSLRYLDLSIAPAISPVHRVVIDWLQSAGKHLVHFLWRSESTSVSMKIDIWDLLPLVETLSLPVAYPWSQPKSGSSIRTLYLHYSLLKWFLGGDTCKYCGTSHKVTLHTLSGTMEDYAAAGVMTIRVDESWRQITRPHKSKEGLNSRLMQRRYEFIRCFDDQARAYGMTLVDSNWRTLLEYRGQTKSEAQH</sequence>
<protein>
    <recommendedName>
        <fullName evidence="3">F-box domain-containing protein</fullName>
    </recommendedName>
</protein>
<accession>G4TDB8</accession>
<dbReference type="AlphaFoldDB" id="G4TDB8"/>
<reference evidence="1 2" key="1">
    <citation type="journal article" date="2011" name="PLoS Pathog.">
        <title>Endophytic Life Strategies Decoded by Genome and Transcriptome Analyses of the Mutualistic Root Symbiont Piriformospora indica.</title>
        <authorList>
            <person name="Zuccaro A."/>
            <person name="Lahrmann U."/>
            <person name="Guldener U."/>
            <person name="Langen G."/>
            <person name="Pfiffi S."/>
            <person name="Biedenkopf D."/>
            <person name="Wong P."/>
            <person name="Samans B."/>
            <person name="Grimm C."/>
            <person name="Basiewicz M."/>
            <person name="Murat C."/>
            <person name="Martin F."/>
            <person name="Kogel K.H."/>
        </authorList>
    </citation>
    <scope>NUCLEOTIDE SEQUENCE [LARGE SCALE GENOMIC DNA]</scope>
    <source>
        <strain evidence="1 2">DSM 11827</strain>
    </source>
</reference>
<dbReference type="Proteomes" id="UP000007148">
    <property type="component" value="Unassembled WGS sequence"/>
</dbReference>